<proteinExistence type="predicted"/>
<dbReference type="GO" id="GO:0046556">
    <property type="term" value="F:alpha-L-arabinofuranosidase activity"/>
    <property type="evidence" value="ECO:0007669"/>
    <property type="project" value="InterPro"/>
</dbReference>
<sequence>MTEIDRSLFLIRDGLEQSTYETNSTDIFISFSSYSENNIYLRRVNGRVTLAKNNQLTLFKQ</sequence>
<reference evidence="1" key="1">
    <citation type="submission" date="2021-02" db="EMBL/GenBank/DDBJ databases">
        <authorList>
            <person name="Nowell W R."/>
        </authorList>
    </citation>
    <scope>NUCLEOTIDE SEQUENCE</scope>
</reference>
<dbReference type="AlphaFoldDB" id="A0A820TJP1"/>
<protein>
    <submittedName>
        <fullName evidence="1">Uncharacterized protein</fullName>
    </submittedName>
</protein>
<name>A0A820TJP1_9BILA</name>
<accession>A0A820TJP1</accession>
<dbReference type="EMBL" id="CAJOAY010038040">
    <property type="protein sequence ID" value="CAF4467653.1"/>
    <property type="molecule type" value="Genomic_DNA"/>
</dbReference>
<comment type="caution">
    <text evidence="1">The sequence shown here is derived from an EMBL/GenBank/DDBJ whole genome shotgun (WGS) entry which is preliminary data.</text>
</comment>
<dbReference type="InterPro" id="IPR036195">
    <property type="entry name" value="AbfB_ABD_sf"/>
</dbReference>
<dbReference type="GO" id="GO:0046373">
    <property type="term" value="P:L-arabinose metabolic process"/>
    <property type="evidence" value="ECO:0007669"/>
    <property type="project" value="InterPro"/>
</dbReference>
<gene>
    <name evidence="1" type="ORF">OKA104_LOCUS55054</name>
</gene>
<feature type="non-terminal residue" evidence="1">
    <location>
        <position position="61"/>
    </location>
</feature>
<dbReference type="Proteomes" id="UP000663881">
    <property type="component" value="Unassembled WGS sequence"/>
</dbReference>
<dbReference type="SUPFAM" id="SSF110221">
    <property type="entry name" value="AbfB domain"/>
    <property type="match status" value="1"/>
</dbReference>
<evidence type="ECO:0000313" key="1">
    <source>
        <dbReference type="EMBL" id="CAF4467653.1"/>
    </source>
</evidence>
<organism evidence="1 2">
    <name type="scientific">Adineta steineri</name>
    <dbReference type="NCBI Taxonomy" id="433720"/>
    <lineage>
        <taxon>Eukaryota</taxon>
        <taxon>Metazoa</taxon>
        <taxon>Spiralia</taxon>
        <taxon>Gnathifera</taxon>
        <taxon>Rotifera</taxon>
        <taxon>Eurotatoria</taxon>
        <taxon>Bdelloidea</taxon>
        <taxon>Adinetida</taxon>
        <taxon>Adinetidae</taxon>
        <taxon>Adineta</taxon>
    </lineage>
</organism>
<dbReference type="Gene3D" id="2.80.10.50">
    <property type="match status" value="1"/>
</dbReference>
<evidence type="ECO:0000313" key="2">
    <source>
        <dbReference type="Proteomes" id="UP000663881"/>
    </source>
</evidence>